<proteinExistence type="predicted"/>
<dbReference type="EMBL" id="JBEPSM010000002">
    <property type="protein sequence ID" value="MET4634886.1"/>
    <property type="molecule type" value="Genomic_DNA"/>
</dbReference>
<dbReference type="Proteomes" id="UP001549321">
    <property type="component" value="Unassembled WGS sequence"/>
</dbReference>
<name>A0ABV2R2G8_9HYPH</name>
<protein>
    <submittedName>
        <fullName evidence="2">ABC-type amino acid transport system permease subunit</fullName>
    </submittedName>
</protein>
<accession>A0ABV2R2G8</accession>
<gene>
    <name evidence="2" type="ORF">ABIE08_002832</name>
</gene>
<dbReference type="InterPro" id="IPR025333">
    <property type="entry name" value="DUF4239"/>
</dbReference>
<sequence length="251" mass="26765">MTSITTGIAAFLAIFGGALLGLTGARLLPDQHLGPETRTAVSVSMAVVGTLSALVIGLLISTASTSFSARTHAISNLAVDMVRLNRSLVRYGPEADPIRDSLRTYAQAKIGELGTGVRRDEMGMQTLAMLETISDRVVDLRPADDRQRHIQEQALQLISSISEARWLLIENDKSAVPVPFLVLLIFWLAILFASFGLFAPRNATALASLFLCSVAVAGGIFMILELAAPTEGVIRPSLDPIRAAIGELTPS</sequence>
<keyword evidence="1" id="KW-0812">Transmembrane</keyword>
<evidence type="ECO:0000256" key="1">
    <source>
        <dbReference type="SAM" id="Phobius"/>
    </source>
</evidence>
<comment type="caution">
    <text evidence="2">The sequence shown here is derived from an EMBL/GenBank/DDBJ whole genome shotgun (WGS) entry which is preliminary data.</text>
</comment>
<evidence type="ECO:0000313" key="3">
    <source>
        <dbReference type="Proteomes" id="UP001549321"/>
    </source>
</evidence>
<evidence type="ECO:0000313" key="2">
    <source>
        <dbReference type="EMBL" id="MET4634886.1"/>
    </source>
</evidence>
<organism evidence="2 3">
    <name type="scientific">Kaistia defluvii</name>
    <dbReference type="NCBI Taxonomy" id="410841"/>
    <lineage>
        <taxon>Bacteria</taxon>
        <taxon>Pseudomonadati</taxon>
        <taxon>Pseudomonadota</taxon>
        <taxon>Alphaproteobacteria</taxon>
        <taxon>Hyphomicrobiales</taxon>
        <taxon>Kaistiaceae</taxon>
        <taxon>Kaistia</taxon>
    </lineage>
</organism>
<keyword evidence="1" id="KW-0472">Membrane</keyword>
<dbReference type="RefSeq" id="WP_354551967.1">
    <property type="nucleotide sequence ID" value="NZ_JBEPSM010000002.1"/>
</dbReference>
<feature type="transmembrane region" description="Helical" evidence="1">
    <location>
        <begin position="205"/>
        <end position="228"/>
    </location>
</feature>
<keyword evidence="1" id="KW-1133">Transmembrane helix</keyword>
<feature type="transmembrane region" description="Helical" evidence="1">
    <location>
        <begin position="7"/>
        <end position="28"/>
    </location>
</feature>
<dbReference type="Pfam" id="PF14023">
    <property type="entry name" value="Bestrophin-like"/>
    <property type="match status" value="1"/>
</dbReference>
<reference evidence="2 3" key="1">
    <citation type="submission" date="2024-06" db="EMBL/GenBank/DDBJ databases">
        <title>Sorghum-associated microbial communities from plants grown in Nebraska, USA.</title>
        <authorList>
            <person name="Schachtman D."/>
        </authorList>
    </citation>
    <scope>NUCLEOTIDE SEQUENCE [LARGE SCALE GENOMIC DNA]</scope>
    <source>
        <strain evidence="2 3">3207</strain>
    </source>
</reference>
<keyword evidence="3" id="KW-1185">Reference proteome</keyword>
<feature type="transmembrane region" description="Helical" evidence="1">
    <location>
        <begin position="175"/>
        <end position="199"/>
    </location>
</feature>
<feature type="transmembrane region" description="Helical" evidence="1">
    <location>
        <begin position="40"/>
        <end position="60"/>
    </location>
</feature>